<evidence type="ECO:0000313" key="1">
    <source>
        <dbReference type="EMBL" id="APG41581.1"/>
    </source>
</evidence>
<dbReference type="EMBL" id="KX759156">
    <property type="protein sequence ID" value="APG41581.1"/>
    <property type="molecule type" value="Genomic_DNA"/>
</dbReference>
<name>A0A1L3HP18_ELHV1</name>
<reference evidence="1" key="2">
    <citation type="submission" date="2016-08" db="EMBL/GenBank/DDBJ databases">
        <title>Extraordinary levels of hypervariability and flexibility within a 10-kb multigene immunoglobulin and G-protein coupled receptor family-encoding segment of the genomes from 35 strains of elephant endotheliotropic herpesvirus 1 (EEHV1).</title>
        <authorList>
            <person name="Zong J.-C."/>
            <person name="Long S.Y."/>
            <person name="Heaggans S.Y."/>
            <person name="Latimer E.M."/>
            <person name="Zachariah A."/>
            <person name="Hayward G.S."/>
        </authorList>
    </citation>
    <scope>NUCLEOTIDE SEQUENCE</scope>
    <source>
        <strain evidence="1">Malee/NAP73</strain>
    </source>
</reference>
<reference evidence="1" key="1">
    <citation type="journal article" date="2014" name="J. Virol.">
        <title>Elephant endotheliotropic herpesviruses EEHV1A, EEHV1B, and EEHV2 from cases of hemorrhagic disease are highly diverged from other mammalian herpesviruses and may form a new subfamily.</title>
        <authorList>
            <person name="Richman LK"/>
            <person name="Zong JC"/>
            <person name="Latimer EM"/>
            <person name="Lock J"/>
            <person name="Fleischer RC"/>
            <person name="Heaggans SY"/>
            <person name="Hayward GS."/>
        </authorList>
    </citation>
    <scope>NUCLEOTIDE SEQUENCE</scope>
    <source>
        <strain evidence="1">Malee/NAP73</strain>
    </source>
</reference>
<organism evidence="1">
    <name type="scientific">Elephant endotheliotropic herpesvirus 1A</name>
    <dbReference type="NCBI Taxonomy" id="759753"/>
    <lineage>
        <taxon>Viruses</taxon>
        <taxon>Duplodnaviria</taxon>
        <taxon>Heunggongvirae</taxon>
        <taxon>Peploviricota</taxon>
        <taxon>Herviviricetes</taxon>
        <taxon>Herpesvirales</taxon>
        <taxon>Orthoherpesviridae</taxon>
        <taxon>Betaherpesvirinae</taxon>
        <taxon>Proboscivirus</taxon>
        <taxon>Proboscivirus elephantidbeta1</taxon>
        <taxon>Elephantid herpesvirus 1</taxon>
    </lineage>
</organism>
<gene>
    <name evidence="1" type="primary">E69</name>
</gene>
<accession>A0A1L3HP18</accession>
<sequence>MGGGGTLYVGVNFVLVKILVISAKNYICFQDLAGYQERTNVTLTGVNDQINITLPLGQNGTHKLIHNRTIEYTNTTHSIYLNTTHITLSNFCTNGSGQYILQSEEDIYTTCTFVDIYTNCDRPPVRMDLSKSCRLDYVISTCLVLITLVEFL</sequence>
<protein>
    <submittedName>
        <fullName evidence="1">Glycoprotein vIgFam12</fullName>
    </submittedName>
</protein>
<proteinExistence type="predicted"/>